<dbReference type="VEuPathDB" id="FungiDB:BDBG_17839"/>
<sequence>MKIFRYLNDDDSAIYMWMGPKRERGQLNPTVTKKSEQTKKCQTNKVKPHAAHPTPFETGFNSDAPA</sequence>
<dbReference type="EMBL" id="GG657474">
    <property type="protein sequence ID" value="OAT13539.1"/>
    <property type="molecule type" value="Genomic_DNA"/>
</dbReference>
<protein>
    <submittedName>
        <fullName evidence="2">Uncharacterized protein</fullName>
    </submittedName>
</protein>
<keyword evidence="3" id="KW-1185">Reference proteome</keyword>
<dbReference type="Proteomes" id="UP000002038">
    <property type="component" value="Unassembled WGS sequence"/>
</dbReference>
<feature type="region of interest" description="Disordered" evidence="1">
    <location>
        <begin position="24"/>
        <end position="66"/>
    </location>
</feature>
<dbReference type="KEGG" id="bgh:BDBG_17839"/>
<reference evidence="3" key="1">
    <citation type="journal article" date="2015" name="PLoS Genet.">
        <title>The dynamic genome and transcriptome of the human fungal pathogen Blastomyces and close relative Emmonsia.</title>
        <authorList>
            <person name="Munoz J.F."/>
            <person name="Gauthier G.M."/>
            <person name="Desjardins C.A."/>
            <person name="Gallo J.E."/>
            <person name="Holder J."/>
            <person name="Sullivan T.D."/>
            <person name="Marty A.J."/>
            <person name="Carmen J.C."/>
            <person name="Chen Z."/>
            <person name="Ding L."/>
            <person name="Gujja S."/>
            <person name="Magrini V."/>
            <person name="Misas E."/>
            <person name="Mitreva M."/>
            <person name="Priest M."/>
            <person name="Saif S."/>
            <person name="Whiston E.A."/>
            <person name="Young S."/>
            <person name="Zeng Q."/>
            <person name="Goldman W.E."/>
            <person name="Mardis E.R."/>
            <person name="Taylor J.W."/>
            <person name="McEwen J.G."/>
            <person name="Clay O.K."/>
            <person name="Klein B.S."/>
            <person name="Cuomo C.A."/>
        </authorList>
    </citation>
    <scope>NUCLEOTIDE SEQUENCE [LARGE SCALE GENOMIC DNA]</scope>
    <source>
        <strain evidence="3">SLH14081</strain>
    </source>
</reference>
<evidence type="ECO:0000313" key="3">
    <source>
        <dbReference type="Proteomes" id="UP000002038"/>
    </source>
</evidence>
<organism evidence="2 3">
    <name type="scientific">Blastomyces gilchristii (strain SLH14081)</name>
    <name type="common">Blastomyces dermatitidis</name>
    <dbReference type="NCBI Taxonomy" id="559298"/>
    <lineage>
        <taxon>Eukaryota</taxon>
        <taxon>Fungi</taxon>
        <taxon>Dikarya</taxon>
        <taxon>Ascomycota</taxon>
        <taxon>Pezizomycotina</taxon>
        <taxon>Eurotiomycetes</taxon>
        <taxon>Eurotiomycetidae</taxon>
        <taxon>Onygenales</taxon>
        <taxon>Ajellomycetaceae</taxon>
        <taxon>Blastomyces</taxon>
    </lineage>
</organism>
<accession>A0A179V256</accession>
<evidence type="ECO:0000256" key="1">
    <source>
        <dbReference type="SAM" id="MobiDB-lite"/>
    </source>
</evidence>
<dbReference type="AlphaFoldDB" id="A0A179V256"/>
<dbReference type="GeneID" id="42529402"/>
<evidence type="ECO:0000313" key="2">
    <source>
        <dbReference type="EMBL" id="OAT13539.1"/>
    </source>
</evidence>
<name>A0A179V256_BLAGS</name>
<proteinExistence type="predicted"/>
<dbReference type="RefSeq" id="XP_031580963.1">
    <property type="nucleotide sequence ID" value="XM_031725473.1"/>
</dbReference>
<gene>
    <name evidence="2" type="ORF">BDBG_17839</name>
</gene>